<feature type="domain" description="AFP-like" evidence="1">
    <location>
        <begin position="311"/>
        <end position="363"/>
    </location>
</feature>
<organism evidence="2 3">
    <name type="scientific">Cylindrospermopsis raciborskii CENA302</name>
    <dbReference type="NCBI Taxonomy" id="1170768"/>
    <lineage>
        <taxon>Bacteria</taxon>
        <taxon>Bacillati</taxon>
        <taxon>Cyanobacteriota</taxon>
        <taxon>Cyanophyceae</taxon>
        <taxon>Nostocales</taxon>
        <taxon>Aphanizomenonaceae</taxon>
        <taxon>Cylindrospermopsis</taxon>
    </lineage>
</organism>
<evidence type="ECO:0000313" key="2">
    <source>
        <dbReference type="EMBL" id="OPH11083.1"/>
    </source>
</evidence>
<dbReference type="PANTHER" id="PTHR42966:SF1">
    <property type="entry name" value="SIALIC ACID SYNTHASE"/>
    <property type="match status" value="1"/>
</dbReference>
<evidence type="ECO:0000259" key="1">
    <source>
        <dbReference type="PROSITE" id="PS50844"/>
    </source>
</evidence>
<dbReference type="InterPro" id="IPR013132">
    <property type="entry name" value="PseI/NeuA/B-like_N"/>
</dbReference>
<dbReference type="GO" id="GO:0016051">
    <property type="term" value="P:carbohydrate biosynthetic process"/>
    <property type="evidence" value="ECO:0007669"/>
    <property type="project" value="InterPro"/>
</dbReference>
<dbReference type="InterPro" id="IPR020007">
    <property type="entry name" value="NeuB/NeuA"/>
</dbReference>
<proteinExistence type="predicted"/>
<evidence type="ECO:0000313" key="3">
    <source>
        <dbReference type="Proteomes" id="UP000190056"/>
    </source>
</evidence>
<dbReference type="InterPro" id="IPR036732">
    <property type="entry name" value="AFP_Neu5c_C_sf"/>
</dbReference>
<dbReference type="InterPro" id="IPR013974">
    <property type="entry name" value="SAF"/>
</dbReference>
<dbReference type="SUPFAM" id="SSF51569">
    <property type="entry name" value="Aldolase"/>
    <property type="match status" value="1"/>
</dbReference>
<dbReference type="InterPro" id="IPR013785">
    <property type="entry name" value="Aldolase_TIM"/>
</dbReference>
<gene>
    <name evidence="2" type="ORF">CENA302_01750</name>
</gene>
<dbReference type="Gene3D" id="3.20.20.70">
    <property type="entry name" value="Aldolase class I"/>
    <property type="match status" value="1"/>
</dbReference>
<dbReference type="NCBIfam" id="TIGR03569">
    <property type="entry name" value="NeuB_NnaB"/>
    <property type="match status" value="1"/>
</dbReference>
<accession>A0A9Q5WBA5</accession>
<dbReference type="PROSITE" id="PS50844">
    <property type="entry name" value="AFP_LIKE"/>
    <property type="match status" value="1"/>
</dbReference>
<dbReference type="Proteomes" id="UP000190056">
    <property type="component" value="Unassembled WGS sequence"/>
</dbReference>
<dbReference type="EMBL" id="MTPU01000012">
    <property type="protein sequence ID" value="OPH11083.1"/>
    <property type="molecule type" value="Genomic_DNA"/>
</dbReference>
<dbReference type="Pfam" id="PF03102">
    <property type="entry name" value="NeuB"/>
    <property type="match status" value="1"/>
</dbReference>
<dbReference type="AlphaFoldDB" id="A0A9Q5WBA5"/>
<comment type="caution">
    <text evidence="2">The sequence shown here is derived from an EMBL/GenBank/DDBJ whole genome shotgun (WGS) entry which is preliminary data.</text>
</comment>
<dbReference type="Pfam" id="PF08666">
    <property type="entry name" value="SAF"/>
    <property type="match status" value="1"/>
</dbReference>
<dbReference type="InterPro" id="IPR051690">
    <property type="entry name" value="PseI-like"/>
</dbReference>
<dbReference type="InterPro" id="IPR006190">
    <property type="entry name" value="SAF_AFP_Neu5Ac"/>
</dbReference>
<name>A0A9Q5WBA5_9CYAN</name>
<protein>
    <submittedName>
        <fullName evidence="2">N-acetylneuraminate synthase</fullName>
    </submittedName>
</protein>
<sequence length="363" mass="39758">MSTQKIPVFIIAEAGVNHNGDIKLAQKLIDIAADAGADAVKFQTFQAERVVSRHAPKAQYQTQTTDRTESQLDMIRKLELSRSDHEVLINHAQTRGISFLSTPFDIPSLHLLTQDLGLKTIKIPSGEITNAPFLLAIARSAQNIILSTGMSTLAEVEAALGVLAFGFTTAPTITPKLIDFEQAFASAAGQKQLQHRVALLHCTTEYPAPFGEVNLRSIDTLCGAFNLPVGYSDHTPGIHISLAAVARGARIIEKHFTTSRNLPGPDHQASLEPQELNQLVQQTREIEQALGDGIKRPTPSEWKNREVARKSLVAARGIVQGEVFTDENLTCKRPGTGVSPFHYWQMLNKIAIEDYSVDEVLND</sequence>
<dbReference type="SUPFAM" id="SSF51269">
    <property type="entry name" value="AFP III-like domain"/>
    <property type="match status" value="1"/>
</dbReference>
<dbReference type="InterPro" id="IPR057736">
    <property type="entry name" value="SAF_PseI/NeuA/NeuB"/>
</dbReference>
<reference evidence="2 3" key="1">
    <citation type="submission" date="2017-01" db="EMBL/GenBank/DDBJ databases">
        <authorList>
            <person name="Abreu V.A."/>
            <person name="Popin R.V."/>
            <person name="Rigonato J."/>
            <person name="Andreote A.P."/>
            <person name="Schaker P.C."/>
            <person name="Hoff-Risseti C."/>
            <person name="Alvarenga D.O."/>
            <person name="Varani A.M."/>
            <person name="Fiore M.F."/>
        </authorList>
    </citation>
    <scope>NUCLEOTIDE SEQUENCE [LARGE SCALE GENOMIC DNA]</scope>
    <source>
        <strain evidence="2 3">CENA302</strain>
    </source>
</reference>
<dbReference type="CDD" id="cd11615">
    <property type="entry name" value="SAF_NeuB_like"/>
    <property type="match status" value="1"/>
</dbReference>
<dbReference type="RefSeq" id="WP_079290490.1">
    <property type="nucleotide sequence ID" value="NZ_MTPU01000012.1"/>
</dbReference>
<dbReference type="GO" id="GO:0047444">
    <property type="term" value="F:N-acylneuraminate-9-phosphate synthase activity"/>
    <property type="evidence" value="ECO:0007669"/>
    <property type="project" value="TreeGrafter"/>
</dbReference>
<dbReference type="Gene3D" id="3.90.1210.10">
    <property type="entry name" value="Antifreeze-like/N-acetylneuraminic acid synthase C-terminal domain"/>
    <property type="match status" value="1"/>
</dbReference>
<dbReference type="PANTHER" id="PTHR42966">
    <property type="entry name" value="N-ACETYLNEURAMINATE SYNTHASE"/>
    <property type="match status" value="1"/>
</dbReference>